<evidence type="ECO:0000256" key="1">
    <source>
        <dbReference type="SAM" id="SignalP"/>
    </source>
</evidence>
<dbReference type="EMBL" id="JTDV01000005">
    <property type="protein sequence ID" value="KJD32878.1"/>
    <property type="molecule type" value="Genomic_DNA"/>
</dbReference>
<dbReference type="PATRIC" id="fig|1382798.3.peg.2908"/>
<dbReference type="OrthoDB" id="1144137at2"/>
<keyword evidence="3" id="KW-1185">Reference proteome</keyword>
<proteinExistence type="predicted"/>
<organism evidence="2 3">
    <name type="scientific">Neotamlana nanhaiensis</name>
    <dbReference type="NCBI Taxonomy" id="1382798"/>
    <lineage>
        <taxon>Bacteria</taxon>
        <taxon>Pseudomonadati</taxon>
        <taxon>Bacteroidota</taxon>
        <taxon>Flavobacteriia</taxon>
        <taxon>Flavobacteriales</taxon>
        <taxon>Flavobacteriaceae</taxon>
        <taxon>Neotamlana</taxon>
    </lineage>
</organism>
<evidence type="ECO:0000313" key="3">
    <source>
        <dbReference type="Proteomes" id="UP000032361"/>
    </source>
</evidence>
<keyword evidence="1" id="KW-0732">Signal</keyword>
<evidence type="ECO:0000313" key="2">
    <source>
        <dbReference type="EMBL" id="KJD32878.1"/>
    </source>
</evidence>
<name>A0A0D7W2F0_9FLAO</name>
<dbReference type="AlphaFoldDB" id="A0A0D7W2F0"/>
<dbReference type="Proteomes" id="UP000032361">
    <property type="component" value="Unassembled WGS sequence"/>
</dbReference>
<comment type="caution">
    <text evidence="2">The sequence shown here is derived from an EMBL/GenBank/DDBJ whole genome shotgun (WGS) entry which is preliminary data.</text>
</comment>
<dbReference type="RefSeq" id="WP_044626151.1">
    <property type="nucleotide sequence ID" value="NZ_JTDV01000005.1"/>
</dbReference>
<dbReference type="STRING" id="1382798.PK35_07825"/>
<protein>
    <submittedName>
        <fullName evidence="2">Uncharacterized protein</fullName>
    </submittedName>
</protein>
<sequence length="185" mass="21198">MKNIMYLCAILLTTTAFAQEKNNEAKEETEVKIVKIKDGEKTTEKKVKVVTRETAQVVLDDKDKNKVNQDRVNSVSKVEKMVMVDDDGDDNYELLTKKTFYKIGDKDYLFKPNDRGFDIAFNSEENKFIKTSSAFNTTNGNYLIDHENYAGIGYFNPNGDFVIQYYDKNTDKIVTKTYTISATSL</sequence>
<feature type="chain" id="PRO_5002325210" evidence="1">
    <location>
        <begin position="19"/>
        <end position="185"/>
    </location>
</feature>
<feature type="signal peptide" evidence="1">
    <location>
        <begin position="1"/>
        <end position="18"/>
    </location>
</feature>
<reference evidence="2 3" key="1">
    <citation type="journal article" date="2015" name="Antonie Van Leeuwenhoek">
        <title>Tamlana nanhaiensis sp. nov., isolated from surface seawater collected from the South China Sea.</title>
        <authorList>
            <person name="Liu X."/>
            <person name="Lai Q."/>
            <person name="Du Y."/>
            <person name="Li G."/>
            <person name="Sun F."/>
            <person name="Shao Z."/>
        </authorList>
    </citation>
    <scope>NUCLEOTIDE SEQUENCE [LARGE SCALE GENOMIC DNA]</scope>
    <source>
        <strain evidence="2 3">FHC16</strain>
    </source>
</reference>
<gene>
    <name evidence="2" type="ORF">PK35_07825</name>
</gene>
<accession>A0A0D7W2F0</accession>